<proteinExistence type="predicted"/>
<gene>
    <name evidence="1" type="ORF">SDC9_165703</name>
</gene>
<reference evidence="1" key="1">
    <citation type="submission" date="2019-08" db="EMBL/GenBank/DDBJ databases">
        <authorList>
            <person name="Kucharzyk K."/>
            <person name="Murdoch R.W."/>
            <person name="Higgins S."/>
            <person name="Loffler F."/>
        </authorList>
    </citation>
    <scope>NUCLEOTIDE SEQUENCE</scope>
</reference>
<accession>A0A645G2K8</accession>
<dbReference type="AlphaFoldDB" id="A0A645G2K8"/>
<evidence type="ECO:0000313" key="1">
    <source>
        <dbReference type="EMBL" id="MPN18343.1"/>
    </source>
</evidence>
<comment type="caution">
    <text evidence="1">The sequence shown here is derived from an EMBL/GenBank/DDBJ whole genome shotgun (WGS) entry which is preliminary data.</text>
</comment>
<dbReference type="EMBL" id="VSSQ01065651">
    <property type="protein sequence ID" value="MPN18343.1"/>
    <property type="molecule type" value="Genomic_DNA"/>
</dbReference>
<organism evidence="1">
    <name type="scientific">bioreactor metagenome</name>
    <dbReference type="NCBI Taxonomy" id="1076179"/>
    <lineage>
        <taxon>unclassified sequences</taxon>
        <taxon>metagenomes</taxon>
        <taxon>ecological metagenomes</taxon>
    </lineage>
</organism>
<sequence>MHKVNIASGFFYMRVIYVSRQPAHEFHLAIPPGQRLDCLHQYLRRFAVLQHARFQINDVPAYLMFRGRCFFVFIVQSHLRLQEIRIVEDPLDEGKIIVIHVFLRRPGQK</sequence>
<name>A0A645G2K8_9ZZZZ</name>
<protein>
    <submittedName>
        <fullName evidence="1">Uncharacterized protein</fullName>
    </submittedName>
</protein>